<feature type="non-terminal residue" evidence="1">
    <location>
        <position position="175"/>
    </location>
</feature>
<sequence>TTYVCGSHLLKCTVGTKAKLTSSVSDACSYLHVQRATANTEQIVVCLSTKDLVDFQTVIILDASGRSINDCPKRSESYYQNVPGVSGLRNLDMQVRPHHRRVLSSGTTSSPYRFTGVLCHIEFSTTDHMNNCLISSSTFYTVPFSSRTHTFACIIGRVRSRRGEPIRRVKQIYGS</sequence>
<keyword evidence="2" id="KW-1185">Reference proteome</keyword>
<accession>A0A8S9YVY8</accession>
<proteinExistence type="predicted"/>
<gene>
    <name evidence="1" type="ORF">EG68_10666</name>
</gene>
<name>A0A8S9YVY8_9TREM</name>
<dbReference type="Proteomes" id="UP000822476">
    <property type="component" value="Unassembled WGS sequence"/>
</dbReference>
<dbReference type="AlphaFoldDB" id="A0A8S9YVY8"/>
<reference evidence="1" key="1">
    <citation type="submission" date="2019-07" db="EMBL/GenBank/DDBJ databases">
        <title>Annotation for the trematode Paragonimus miyazaki's.</title>
        <authorList>
            <person name="Choi Y.-J."/>
        </authorList>
    </citation>
    <scope>NUCLEOTIDE SEQUENCE</scope>
    <source>
        <strain evidence="1">Japan</strain>
    </source>
</reference>
<organism evidence="1 2">
    <name type="scientific">Paragonimus skrjabini miyazakii</name>
    <dbReference type="NCBI Taxonomy" id="59628"/>
    <lineage>
        <taxon>Eukaryota</taxon>
        <taxon>Metazoa</taxon>
        <taxon>Spiralia</taxon>
        <taxon>Lophotrochozoa</taxon>
        <taxon>Platyhelminthes</taxon>
        <taxon>Trematoda</taxon>
        <taxon>Digenea</taxon>
        <taxon>Plagiorchiida</taxon>
        <taxon>Troglotremata</taxon>
        <taxon>Troglotrematidae</taxon>
        <taxon>Paragonimus</taxon>
    </lineage>
</organism>
<protein>
    <submittedName>
        <fullName evidence="1">Uncharacterized protein</fullName>
    </submittedName>
</protein>
<dbReference type="EMBL" id="JTDE01003484">
    <property type="protein sequence ID" value="KAF7256008.1"/>
    <property type="molecule type" value="Genomic_DNA"/>
</dbReference>
<evidence type="ECO:0000313" key="2">
    <source>
        <dbReference type="Proteomes" id="UP000822476"/>
    </source>
</evidence>
<comment type="caution">
    <text evidence="1">The sequence shown here is derived from an EMBL/GenBank/DDBJ whole genome shotgun (WGS) entry which is preliminary data.</text>
</comment>
<evidence type="ECO:0000313" key="1">
    <source>
        <dbReference type="EMBL" id="KAF7256008.1"/>
    </source>
</evidence>